<comment type="similarity">
    <text evidence="1 6">Belongs to the aldehyde dehydrogenase family.</text>
</comment>
<organism evidence="8 9">
    <name type="scientific">Cristinia sonorae</name>
    <dbReference type="NCBI Taxonomy" id="1940300"/>
    <lineage>
        <taxon>Eukaryota</taxon>
        <taxon>Fungi</taxon>
        <taxon>Dikarya</taxon>
        <taxon>Basidiomycota</taxon>
        <taxon>Agaricomycotina</taxon>
        <taxon>Agaricomycetes</taxon>
        <taxon>Agaricomycetidae</taxon>
        <taxon>Agaricales</taxon>
        <taxon>Pleurotineae</taxon>
        <taxon>Stephanosporaceae</taxon>
        <taxon>Cristinia</taxon>
    </lineage>
</organism>
<proteinExistence type="inferred from homology"/>
<dbReference type="PANTHER" id="PTHR11699">
    <property type="entry name" value="ALDEHYDE DEHYDROGENASE-RELATED"/>
    <property type="match status" value="1"/>
</dbReference>
<name>A0A8K0XQS3_9AGAR</name>
<dbReference type="GO" id="GO:0005739">
    <property type="term" value="C:mitochondrion"/>
    <property type="evidence" value="ECO:0007669"/>
    <property type="project" value="UniProtKB-ARBA"/>
</dbReference>
<dbReference type="InterPro" id="IPR016161">
    <property type="entry name" value="Ald_DH/histidinol_DH"/>
</dbReference>
<accession>A0A8K0XQS3</accession>
<evidence type="ECO:0000256" key="4">
    <source>
        <dbReference type="ARBA" id="ARBA00037885"/>
    </source>
</evidence>
<feature type="domain" description="Aldehyde dehydrogenase" evidence="7">
    <location>
        <begin position="30"/>
        <end position="492"/>
    </location>
</feature>
<keyword evidence="2 6" id="KW-0560">Oxidoreductase</keyword>
<dbReference type="PROSITE" id="PS00687">
    <property type="entry name" value="ALDEHYDE_DEHYDR_GLU"/>
    <property type="match status" value="1"/>
</dbReference>
<dbReference type="Pfam" id="PF00171">
    <property type="entry name" value="Aldedh"/>
    <property type="match status" value="1"/>
</dbReference>
<feature type="active site" evidence="5">
    <location>
        <position position="269"/>
    </location>
</feature>
<dbReference type="EMBL" id="JAEVFJ010000012">
    <property type="protein sequence ID" value="KAH8101623.1"/>
    <property type="molecule type" value="Genomic_DNA"/>
</dbReference>
<protein>
    <submittedName>
        <fullName evidence="8">NAD-dependent aldehyde dehydrogenase</fullName>
    </submittedName>
</protein>
<keyword evidence="9" id="KW-1185">Reference proteome</keyword>
<evidence type="ECO:0000256" key="6">
    <source>
        <dbReference type="RuleBase" id="RU003345"/>
    </source>
</evidence>
<dbReference type="Proteomes" id="UP000813824">
    <property type="component" value="Unassembled WGS sequence"/>
</dbReference>
<evidence type="ECO:0000256" key="1">
    <source>
        <dbReference type="ARBA" id="ARBA00009986"/>
    </source>
</evidence>
<evidence type="ECO:0000313" key="8">
    <source>
        <dbReference type="EMBL" id="KAH8101623.1"/>
    </source>
</evidence>
<evidence type="ECO:0000256" key="3">
    <source>
        <dbReference type="ARBA" id="ARBA00023027"/>
    </source>
</evidence>
<sequence>MVKTFNYEFDNRSFKGETSVSLGLYINGQFVEGKKGETFDVTNPSTGEKLTSVCTGTKEDVDIAVKAAQKAFDTTWGLKCPGSQRAAVLHRIANLMEKHIDEFSALETLNTGKPFSWSKKSDLAMALDTFRYYAGWADKISGKVIETTEDKLAYTRHEPIGVVGQIIAWNFPVMLLAWKIGPALACGNCVILKPSEFTPLTALLFAKIVHEAGVPAGVINIINGTGPKVGQAIAEHPGIEKIAFTGSTLTGRKIMEASGKSNLKNVTLELGGKSPNIIMDDADIDQAVEWTVHGVFWNLGQCCCAGTRIFVHEKIYAEFMEKFTARSKKVKVGDPFDPETDLGALVSDIQYNRVMSYIEAGKKDGAKIVLGGDPIQKDGYWLGPTIFTDTKPNMSIVREEIFGPVGVIIKFKDDDDVVHQANDTTYGLAAAVFSKNIDRALKTAHRLNAGTIWVNCYNQLHAQVPFGGYKQSGIGRELGEYALENYTSVKAVHVNFGHTI</sequence>
<dbReference type="InterPro" id="IPR015590">
    <property type="entry name" value="Aldehyde_DH_dom"/>
</dbReference>
<dbReference type="FunFam" id="3.40.309.10:FF:000001">
    <property type="entry name" value="Mitochondrial aldehyde dehydrogenase 2"/>
    <property type="match status" value="1"/>
</dbReference>
<evidence type="ECO:0000256" key="5">
    <source>
        <dbReference type="PROSITE-ProRule" id="PRU10007"/>
    </source>
</evidence>
<evidence type="ECO:0000256" key="2">
    <source>
        <dbReference type="ARBA" id="ARBA00023002"/>
    </source>
</evidence>
<gene>
    <name evidence="8" type="ORF">BXZ70DRAFT_105788</name>
</gene>
<dbReference type="Gene3D" id="3.40.309.10">
    <property type="entry name" value="Aldehyde Dehydrogenase, Chain A, domain 2"/>
    <property type="match status" value="1"/>
</dbReference>
<dbReference type="CDD" id="cd07091">
    <property type="entry name" value="ALDH_F1-2_Ald2-like"/>
    <property type="match status" value="1"/>
</dbReference>
<evidence type="ECO:0000313" key="9">
    <source>
        <dbReference type="Proteomes" id="UP000813824"/>
    </source>
</evidence>
<dbReference type="FunFam" id="3.40.605.10:FF:000026">
    <property type="entry name" value="Aldehyde dehydrogenase, putative"/>
    <property type="match status" value="1"/>
</dbReference>
<dbReference type="AlphaFoldDB" id="A0A8K0XQS3"/>
<dbReference type="GO" id="GO:0004029">
    <property type="term" value="F:aldehyde dehydrogenase (NAD+) activity"/>
    <property type="evidence" value="ECO:0007669"/>
    <property type="project" value="UniProtKB-ARBA"/>
</dbReference>
<dbReference type="SUPFAM" id="SSF53720">
    <property type="entry name" value="ALDH-like"/>
    <property type="match status" value="1"/>
</dbReference>
<dbReference type="OrthoDB" id="310895at2759"/>
<comment type="pathway">
    <text evidence="4">Alcohol metabolism; ethanol degradation; acetate from ethanol: step 2/2.</text>
</comment>
<evidence type="ECO:0000259" key="7">
    <source>
        <dbReference type="Pfam" id="PF00171"/>
    </source>
</evidence>
<dbReference type="Gene3D" id="3.40.605.10">
    <property type="entry name" value="Aldehyde Dehydrogenase, Chain A, domain 1"/>
    <property type="match status" value="1"/>
</dbReference>
<comment type="caution">
    <text evidence="8">The sequence shown here is derived from an EMBL/GenBank/DDBJ whole genome shotgun (WGS) entry which is preliminary data.</text>
</comment>
<dbReference type="FunFam" id="3.40.605.10:FF:000011">
    <property type="entry name" value="ALD5p Mitochondrial aldehyde dehydrogenase"/>
    <property type="match status" value="1"/>
</dbReference>
<keyword evidence="3" id="KW-0520">NAD</keyword>
<dbReference type="InterPro" id="IPR016162">
    <property type="entry name" value="Ald_DH_N"/>
</dbReference>
<reference evidence="8" key="1">
    <citation type="journal article" date="2021" name="New Phytol.">
        <title>Evolutionary innovations through gain and loss of genes in the ectomycorrhizal Boletales.</title>
        <authorList>
            <person name="Wu G."/>
            <person name="Miyauchi S."/>
            <person name="Morin E."/>
            <person name="Kuo A."/>
            <person name="Drula E."/>
            <person name="Varga T."/>
            <person name="Kohler A."/>
            <person name="Feng B."/>
            <person name="Cao Y."/>
            <person name="Lipzen A."/>
            <person name="Daum C."/>
            <person name="Hundley H."/>
            <person name="Pangilinan J."/>
            <person name="Johnson J."/>
            <person name="Barry K."/>
            <person name="LaButti K."/>
            <person name="Ng V."/>
            <person name="Ahrendt S."/>
            <person name="Min B."/>
            <person name="Choi I.G."/>
            <person name="Park H."/>
            <person name="Plett J.M."/>
            <person name="Magnuson J."/>
            <person name="Spatafora J.W."/>
            <person name="Nagy L.G."/>
            <person name="Henrissat B."/>
            <person name="Grigoriev I.V."/>
            <person name="Yang Z.L."/>
            <person name="Xu J."/>
            <person name="Martin F.M."/>
        </authorList>
    </citation>
    <scope>NUCLEOTIDE SEQUENCE</scope>
    <source>
        <strain evidence="8">KKN 215</strain>
    </source>
</reference>
<dbReference type="InterPro" id="IPR029510">
    <property type="entry name" value="Ald_DH_CS_GLU"/>
</dbReference>
<dbReference type="GO" id="GO:0019413">
    <property type="term" value="P:acetate biosynthetic process"/>
    <property type="evidence" value="ECO:0007669"/>
    <property type="project" value="UniProtKB-ARBA"/>
</dbReference>
<dbReference type="InterPro" id="IPR016163">
    <property type="entry name" value="Ald_DH_C"/>
</dbReference>